<evidence type="ECO:0000256" key="1">
    <source>
        <dbReference type="SAM" id="Phobius"/>
    </source>
</evidence>
<feature type="transmembrane region" description="Helical" evidence="1">
    <location>
        <begin position="6"/>
        <end position="30"/>
    </location>
</feature>
<dbReference type="PANTHER" id="PTHR47516">
    <property type="entry name" value="SERPENTINE RECEPTOR, CLASS U-RELATED"/>
    <property type="match status" value="1"/>
</dbReference>
<name>E3NG27_CAERE</name>
<accession>E3NG27</accession>
<sequence>MNPMRYTFVLLYELVYFFVYFISFNAYTYVTTDRDLISSNMNLTTEQPRLFYVPIYLHPEFQSVSYNFDFVSVIVIASFICFIPTIYSTVRMVLYRHPQNSSTDIHPYVYKSFICMQVSEVASTVTDFGVVRIAWTTAMTSYYSTAAPDSPLIIFVAAFHSLAYLSQLLIVLFCLMRLLVFMNNQNRCYFGFLIFKTNQFRLTV</sequence>
<keyword evidence="3" id="KW-1185">Reference proteome</keyword>
<dbReference type="Pfam" id="PF10322">
    <property type="entry name" value="7TM_GPCR_Sru"/>
    <property type="match status" value="1"/>
</dbReference>
<dbReference type="Proteomes" id="UP000008281">
    <property type="component" value="Unassembled WGS sequence"/>
</dbReference>
<dbReference type="EMBL" id="DS268648">
    <property type="protein sequence ID" value="EFO96646.1"/>
    <property type="molecule type" value="Genomic_DNA"/>
</dbReference>
<gene>
    <name evidence="2" type="ORF">CRE_02659</name>
</gene>
<evidence type="ECO:0000313" key="3">
    <source>
        <dbReference type="Proteomes" id="UP000008281"/>
    </source>
</evidence>
<keyword evidence="1" id="KW-0812">Transmembrane</keyword>
<feature type="transmembrane region" description="Helical" evidence="1">
    <location>
        <begin position="152"/>
        <end position="180"/>
    </location>
</feature>
<feature type="transmembrane region" description="Helical" evidence="1">
    <location>
        <begin position="66"/>
        <end position="87"/>
    </location>
</feature>
<dbReference type="AlphaFoldDB" id="E3NG27"/>
<dbReference type="InParanoid" id="E3NG27"/>
<dbReference type="PANTHER" id="PTHR47516:SF1">
    <property type="entry name" value="SERPENTINE RECEPTOR, CLASS T-RELATED"/>
    <property type="match status" value="1"/>
</dbReference>
<evidence type="ECO:0000313" key="2">
    <source>
        <dbReference type="EMBL" id="EFO96646.1"/>
    </source>
</evidence>
<organism evidence="3">
    <name type="scientific">Caenorhabditis remanei</name>
    <name type="common">Caenorhabditis vulgaris</name>
    <dbReference type="NCBI Taxonomy" id="31234"/>
    <lineage>
        <taxon>Eukaryota</taxon>
        <taxon>Metazoa</taxon>
        <taxon>Ecdysozoa</taxon>
        <taxon>Nematoda</taxon>
        <taxon>Chromadorea</taxon>
        <taxon>Rhabditida</taxon>
        <taxon>Rhabditina</taxon>
        <taxon>Rhabditomorpha</taxon>
        <taxon>Rhabditoidea</taxon>
        <taxon>Rhabditidae</taxon>
        <taxon>Peloderinae</taxon>
        <taxon>Caenorhabditis</taxon>
    </lineage>
</organism>
<dbReference type="InterPro" id="IPR003839">
    <property type="entry name" value="7TM_GPCR_serpentine_rcpt_Sru"/>
</dbReference>
<reference evidence="2" key="1">
    <citation type="submission" date="2007-07" db="EMBL/GenBank/DDBJ databases">
        <title>PCAP assembly of the Caenorhabditis remanei genome.</title>
        <authorList>
            <consortium name="The Caenorhabditis remanei Sequencing Consortium"/>
            <person name="Wilson R.K."/>
        </authorList>
    </citation>
    <scope>NUCLEOTIDE SEQUENCE [LARGE SCALE GENOMIC DNA]</scope>
    <source>
        <strain evidence="2">PB4641</strain>
    </source>
</reference>
<dbReference type="HOGENOM" id="CLU_1344370_0_0_1"/>
<protein>
    <submittedName>
        <fullName evidence="2">Uncharacterized protein</fullName>
    </submittedName>
</protein>
<proteinExistence type="predicted"/>
<keyword evidence="1" id="KW-0472">Membrane</keyword>
<keyword evidence="1" id="KW-1133">Transmembrane helix</keyword>